<dbReference type="Pfam" id="PF00588">
    <property type="entry name" value="SpoU_methylase"/>
    <property type="match status" value="1"/>
</dbReference>
<dbReference type="GO" id="GO:0006396">
    <property type="term" value="P:RNA processing"/>
    <property type="evidence" value="ECO:0007669"/>
    <property type="project" value="InterPro"/>
</dbReference>
<evidence type="ECO:0000313" key="4">
    <source>
        <dbReference type="EMBL" id="GAO43594.1"/>
    </source>
</evidence>
<dbReference type="Gene3D" id="3.40.1280.10">
    <property type="match status" value="1"/>
</dbReference>
<keyword evidence="1 4" id="KW-0489">Methyltransferase</keyword>
<accession>A0A0E9N158</accession>
<dbReference type="GO" id="GO:0003723">
    <property type="term" value="F:RNA binding"/>
    <property type="evidence" value="ECO:0007669"/>
    <property type="project" value="InterPro"/>
</dbReference>
<feature type="domain" description="tRNA/rRNA methyltransferase SpoU type" evidence="3">
    <location>
        <begin position="25"/>
        <end position="168"/>
    </location>
</feature>
<dbReference type="AlphaFoldDB" id="A0A0E9N158"/>
<dbReference type="InterPro" id="IPR001537">
    <property type="entry name" value="SpoU_MeTrfase"/>
</dbReference>
<dbReference type="STRING" id="1220578.FPE01S_02_07000"/>
<dbReference type="GO" id="GO:0008173">
    <property type="term" value="F:RNA methyltransferase activity"/>
    <property type="evidence" value="ECO:0007669"/>
    <property type="project" value="InterPro"/>
</dbReference>
<reference evidence="4 5" key="1">
    <citation type="submission" date="2015-04" db="EMBL/GenBank/DDBJ databases">
        <title>Whole genome shotgun sequence of Flavihumibacter petaseus NBRC 106054.</title>
        <authorList>
            <person name="Miyazawa S."/>
            <person name="Hosoyama A."/>
            <person name="Hashimoto M."/>
            <person name="Noguchi M."/>
            <person name="Tsuchikane K."/>
            <person name="Ohji S."/>
            <person name="Yamazoe A."/>
            <person name="Ichikawa N."/>
            <person name="Kimura A."/>
            <person name="Fujita N."/>
        </authorList>
    </citation>
    <scope>NUCLEOTIDE SEQUENCE [LARGE SCALE GENOMIC DNA]</scope>
    <source>
        <strain evidence="4 5">NBRC 106054</strain>
    </source>
</reference>
<dbReference type="InterPro" id="IPR004441">
    <property type="entry name" value="rRNA_MeTrfase_TrmH"/>
</dbReference>
<protein>
    <submittedName>
        <fullName evidence="4">Putative RNA methyltransferase</fullName>
    </submittedName>
</protein>
<dbReference type="CDD" id="cd18097">
    <property type="entry name" value="SpoU-like"/>
    <property type="match status" value="1"/>
</dbReference>
<organism evidence="4 5">
    <name type="scientific">Flavihumibacter petaseus NBRC 106054</name>
    <dbReference type="NCBI Taxonomy" id="1220578"/>
    <lineage>
        <taxon>Bacteria</taxon>
        <taxon>Pseudomonadati</taxon>
        <taxon>Bacteroidota</taxon>
        <taxon>Chitinophagia</taxon>
        <taxon>Chitinophagales</taxon>
        <taxon>Chitinophagaceae</taxon>
        <taxon>Flavihumibacter</taxon>
    </lineage>
</organism>
<keyword evidence="2 4" id="KW-0808">Transferase</keyword>
<evidence type="ECO:0000256" key="2">
    <source>
        <dbReference type="ARBA" id="ARBA00022679"/>
    </source>
</evidence>
<name>A0A0E9N158_9BACT</name>
<dbReference type="GO" id="GO:0005829">
    <property type="term" value="C:cytosol"/>
    <property type="evidence" value="ECO:0007669"/>
    <property type="project" value="TreeGrafter"/>
</dbReference>
<dbReference type="PANTHER" id="PTHR46429">
    <property type="entry name" value="23S RRNA (GUANOSINE-2'-O-)-METHYLTRANSFERASE RLMB"/>
    <property type="match status" value="1"/>
</dbReference>
<proteinExistence type="predicted"/>
<keyword evidence="5" id="KW-1185">Reference proteome</keyword>
<dbReference type="RefSeq" id="WP_046369445.1">
    <property type="nucleotide sequence ID" value="NZ_BBWV01000002.1"/>
</dbReference>
<dbReference type="GO" id="GO:0032259">
    <property type="term" value="P:methylation"/>
    <property type="evidence" value="ECO:0007669"/>
    <property type="project" value="UniProtKB-KW"/>
</dbReference>
<dbReference type="InterPro" id="IPR029026">
    <property type="entry name" value="tRNA_m1G_MTases_N"/>
</dbReference>
<dbReference type="InterPro" id="IPR029028">
    <property type="entry name" value="Alpha/beta_knot_MTases"/>
</dbReference>
<evidence type="ECO:0000313" key="5">
    <source>
        <dbReference type="Proteomes" id="UP000033121"/>
    </source>
</evidence>
<sequence>MLKKSMQDLQRKTVEEFRAAEKSPVVVVLDNIRSMHNVGSVFRTADAFLIDSICLCGYTPQPPHRDIQKTALGATETVNWTYFPSTLDAVLQLKSTGFGIYAVEQAAGSLRLDDIETVPGEKIALVFGNEVNGVDQAVMTHCDGCIEIPQLGMKHSLNISVAAGIVLWEIMRVRIPALLPATNSTTHEHD</sequence>
<evidence type="ECO:0000256" key="1">
    <source>
        <dbReference type="ARBA" id="ARBA00022603"/>
    </source>
</evidence>
<dbReference type="SUPFAM" id="SSF75217">
    <property type="entry name" value="alpha/beta knot"/>
    <property type="match status" value="1"/>
</dbReference>
<comment type="caution">
    <text evidence="4">The sequence shown here is derived from an EMBL/GenBank/DDBJ whole genome shotgun (WGS) entry which is preliminary data.</text>
</comment>
<dbReference type="EMBL" id="BBWV01000002">
    <property type="protein sequence ID" value="GAO43594.1"/>
    <property type="molecule type" value="Genomic_DNA"/>
</dbReference>
<evidence type="ECO:0000259" key="3">
    <source>
        <dbReference type="Pfam" id="PF00588"/>
    </source>
</evidence>
<dbReference type="PANTHER" id="PTHR46429:SF1">
    <property type="entry name" value="23S RRNA (GUANOSINE-2'-O-)-METHYLTRANSFERASE RLMB"/>
    <property type="match status" value="1"/>
</dbReference>
<gene>
    <name evidence="4" type="ORF">FPE01S_02_07000</name>
</gene>
<dbReference type="Proteomes" id="UP000033121">
    <property type="component" value="Unassembled WGS sequence"/>
</dbReference>